<keyword evidence="3" id="KW-1185">Reference proteome</keyword>
<sequence length="563" mass="59471">MGGRNTTSWKVMAACALSAALAACGGGGDDGGAPASAGAPATNSNPVVPSTPTTPTVVVASACGGCAAIDANTYAGSGTGVWEASNTSLAAADVPVHIAGLNGQDVSLVFTNDGAAAQAMPGISLTASRFPAALQSLQLDNGTQDAEATKRRIADFNRDGWATLVGDKRPQSFSTIAPQAPNFTTLTSSRTWYHADNSARTATLRKQVTTTDGITVNFWVENGEEGTGKIDSTILDGLASAYANAGGIYDMLKSVGGVMWGAQSFPTLISGSGQPIDIVILNFDHNGQPYDLVGYFYARNNFKQSSQPFSNESISLYLDAETLYLAGAAGMQQMRMTMAHEGMHMQNFYRRGVQQSSVYMYDTWLEEATAMMMEDFASFTIDPSYNAIRDVRFRDYVAYGAGSYNCNLTVWRPFDANVCDSYSVSGAFGGFLNRQLGLAFYRNLLTNFSTTTSIGVLDSAIRSVLPGSGFTQQFAAWSATAASLMPASASPPGYGYPVRADGGFVLPLIDPASYAGRRTLTTAVPQTLQAYASLPIVRQAVRGTYSETVRVPAGTQLSIVVHD</sequence>
<feature type="signal peptide" evidence="1">
    <location>
        <begin position="1"/>
        <end position="22"/>
    </location>
</feature>
<organism evidence="2 3">
    <name type="scientific">Cupriavidus pampae</name>
    <dbReference type="NCBI Taxonomy" id="659251"/>
    <lineage>
        <taxon>Bacteria</taxon>
        <taxon>Pseudomonadati</taxon>
        <taxon>Pseudomonadota</taxon>
        <taxon>Betaproteobacteria</taxon>
        <taxon>Burkholderiales</taxon>
        <taxon>Burkholderiaceae</taxon>
        <taxon>Cupriavidus</taxon>
    </lineage>
</organism>
<evidence type="ECO:0000313" key="2">
    <source>
        <dbReference type="EMBL" id="CAG9171517.1"/>
    </source>
</evidence>
<reference evidence="2 3" key="1">
    <citation type="submission" date="2021-08" db="EMBL/GenBank/DDBJ databases">
        <authorList>
            <person name="Peeters C."/>
        </authorList>
    </citation>
    <scope>NUCLEOTIDE SEQUENCE [LARGE SCALE GENOMIC DNA]</scope>
    <source>
        <strain evidence="2 3">LMG 32289</strain>
    </source>
</reference>
<dbReference type="Pfam" id="PF10460">
    <property type="entry name" value="Peptidase_M30"/>
    <property type="match status" value="1"/>
</dbReference>
<evidence type="ECO:0000256" key="1">
    <source>
        <dbReference type="SAM" id="SignalP"/>
    </source>
</evidence>
<evidence type="ECO:0008006" key="4">
    <source>
        <dbReference type="Google" id="ProtNLM"/>
    </source>
</evidence>
<dbReference type="InterPro" id="IPR019501">
    <property type="entry name" value="Peptidase_M30_hyicolysin"/>
</dbReference>
<comment type="caution">
    <text evidence="2">The sequence shown here is derived from an EMBL/GenBank/DDBJ whole genome shotgun (WGS) entry which is preliminary data.</text>
</comment>
<proteinExistence type="predicted"/>
<evidence type="ECO:0000313" key="3">
    <source>
        <dbReference type="Proteomes" id="UP000706525"/>
    </source>
</evidence>
<dbReference type="EMBL" id="CAJZAG010000004">
    <property type="protein sequence ID" value="CAG9171517.1"/>
    <property type="molecule type" value="Genomic_DNA"/>
</dbReference>
<accession>A0ABM8WVN2</accession>
<protein>
    <recommendedName>
        <fullName evidence="4">Hemagglutinin</fullName>
    </recommendedName>
</protein>
<keyword evidence="1" id="KW-0732">Signal</keyword>
<dbReference type="RefSeq" id="WP_223988282.1">
    <property type="nucleotide sequence ID" value="NZ_CAJZAG010000004.1"/>
</dbReference>
<dbReference type="Proteomes" id="UP000706525">
    <property type="component" value="Unassembled WGS sequence"/>
</dbReference>
<gene>
    <name evidence="2" type="ORF">LMG32289_02402</name>
</gene>
<dbReference type="PROSITE" id="PS51257">
    <property type="entry name" value="PROKAR_LIPOPROTEIN"/>
    <property type="match status" value="1"/>
</dbReference>
<feature type="chain" id="PRO_5045866295" description="Hemagglutinin" evidence="1">
    <location>
        <begin position="23"/>
        <end position="563"/>
    </location>
</feature>
<name>A0ABM8WVN2_9BURK</name>